<gene>
    <name evidence="8" type="ORF">DdX_21721</name>
</gene>
<keyword evidence="4" id="KW-0411">Iron-sulfur</keyword>
<dbReference type="InterPro" id="IPR000581">
    <property type="entry name" value="ILV_EDD_N"/>
</dbReference>
<comment type="similarity">
    <text evidence="1">Belongs to the IlvD/Edd family.</text>
</comment>
<keyword evidence="3" id="KW-0408">Iron</keyword>
<keyword evidence="5" id="KW-0456">Lyase</keyword>
<feature type="domain" description="Dihydroxy-acid/6-phosphogluconate dehydratase N-terminal" evidence="7">
    <location>
        <begin position="35"/>
        <end position="91"/>
    </location>
</feature>
<proteinExistence type="inferred from homology"/>
<evidence type="ECO:0000256" key="3">
    <source>
        <dbReference type="ARBA" id="ARBA00023004"/>
    </source>
</evidence>
<evidence type="ECO:0000313" key="8">
    <source>
        <dbReference type="EMBL" id="KAI1691686.1"/>
    </source>
</evidence>
<keyword evidence="9" id="KW-1185">Reference proteome</keyword>
<keyword evidence="2" id="KW-0479">Metal-binding</keyword>
<dbReference type="InterPro" id="IPR037237">
    <property type="entry name" value="IlvD/EDD_N"/>
</dbReference>
<organism evidence="8 9">
    <name type="scientific">Ditylenchus destructor</name>
    <dbReference type="NCBI Taxonomy" id="166010"/>
    <lineage>
        <taxon>Eukaryota</taxon>
        <taxon>Metazoa</taxon>
        <taxon>Ecdysozoa</taxon>
        <taxon>Nematoda</taxon>
        <taxon>Chromadorea</taxon>
        <taxon>Rhabditida</taxon>
        <taxon>Tylenchina</taxon>
        <taxon>Tylenchomorpha</taxon>
        <taxon>Sphaerularioidea</taxon>
        <taxon>Anguinidae</taxon>
        <taxon>Anguininae</taxon>
        <taxon>Ditylenchus</taxon>
    </lineage>
</organism>
<sequence>MRSSSIRRSADRPTHRSTLLRSPATSASSAHRCLAEKGHAVPLLVNLQPAGEYLGEDYYRAGGVPAVVSQLIDAGLIHKDAGTVNGKSIGANCRGVPRSKTKR</sequence>
<dbReference type="GO" id="GO:0016829">
    <property type="term" value="F:lyase activity"/>
    <property type="evidence" value="ECO:0007669"/>
    <property type="project" value="UniProtKB-KW"/>
</dbReference>
<comment type="caution">
    <text evidence="8">The sequence shown here is derived from an EMBL/GenBank/DDBJ whole genome shotgun (WGS) entry which is preliminary data.</text>
</comment>
<evidence type="ECO:0000256" key="2">
    <source>
        <dbReference type="ARBA" id="ARBA00022723"/>
    </source>
</evidence>
<evidence type="ECO:0000256" key="4">
    <source>
        <dbReference type="ARBA" id="ARBA00023014"/>
    </source>
</evidence>
<dbReference type="GO" id="GO:0046872">
    <property type="term" value="F:metal ion binding"/>
    <property type="evidence" value="ECO:0007669"/>
    <property type="project" value="UniProtKB-KW"/>
</dbReference>
<dbReference type="PANTHER" id="PTHR43183:SF1">
    <property type="entry name" value="HYPOTHETICAL DIHYDROXY-ACID DEHYDRATASE (EUROFUNG)-RELATED"/>
    <property type="match status" value="1"/>
</dbReference>
<dbReference type="AlphaFoldDB" id="A0AAD4MFZ7"/>
<dbReference type="Proteomes" id="UP001201812">
    <property type="component" value="Unassembled WGS sequence"/>
</dbReference>
<reference evidence="8" key="1">
    <citation type="submission" date="2022-01" db="EMBL/GenBank/DDBJ databases">
        <title>Genome Sequence Resource for Two Populations of Ditylenchus destructor, the Migratory Endoparasitic Phytonematode.</title>
        <authorList>
            <person name="Zhang H."/>
            <person name="Lin R."/>
            <person name="Xie B."/>
        </authorList>
    </citation>
    <scope>NUCLEOTIDE SEQUENCE</scope>
    <source>
        <strain evidence="8">BazhouSP</strain>
    </source>
</reference>
<evidence type="ECO:0000313" key="9">
    <source>
        <dbReference type="Proteomes" id="UP001201812"/>
    </source>
</evidence>
<dbReference type="Pfam" id="PF00920">
    <property type="entry name" value="ILVD_EDD_N"/>
    <property type="match status" value="1"/>
</dbReference>
<evidence type="ECO:0000256" key="6">
    <source>
        <dbReference type="SAM" id="MobiDB-lite"/>
    </source>
</evidence>
<dbReference type="PANTHER" id="PTHR43183">
    <property type="entry name" value="HYPOTHETICAL DIHYDROXYACID DEHYDRATASE (EUROFUNG)-RELATED"/>
    <property type="match status" value="1"/>
</dbReference>
<evidence type="ECO:0000256" key="5">
    <source>
        <dbReference type="ARBA" id="ARBA00023239"/>
    </source>
</evidence>
<dbReference type="InterPro" id="IPR052352">
    <property type="entry name" value="Sugar_Degrad_Dehydratases"/>
</dbReference>
<dbReference type="EMBL" id="JAKKPZ010000881">
    <property type="protein sequence ID" value="KAI1691686.1"/>
    <property type="molecule type" value="Genomic_DNA"/>
</dbReference>
<dbReference type="SUPFAM" id="SSF143975">
    <property type="entry name" value="IlvD/EDD N-terminal domain-like"/>
    <property type="match status" value="1"/>
</dbReference>
<feature type="compositionally biased region" description="Polar residues" evidence="6">
    <location>
        <begin position="16"/>
        <end position="28"/>
    </location>
</feature>
<dbReference type="GO" id="GO:0051536">
    <property type="term" value="F:iron-sulfur cluster binding"/>
    <property type="evidence" value="ECO:0007669"/>
    <property type="project" value="UniProtKB-KW"/>
</dbReference>
<name>A0AAD4MFZ7_9BILA</name>
<accession>A0AAD4MFZ7</accession>
<feature type="region of interest" description="Disordered" evidence="6">
    <location>
        <begin position="1"/>
        <end position="28"/>
    </location>
</feature>
<evidence type="ECO:0000256" key="1">
    <source>
        <dbReference type="ARBA" id="ARBA00006486"/>
    </source>
</evidence>
<evidence type="ECO:0000259" key="7">
    <source>
        <dbReference type="Pfam" id="PF00920"/>
    </source>
</evidence>
<protein>
    <submittedName>
        <fullName evidence="8">Dehydratase family domain-containing protein</fullName>
    </submittedName>
</protein>